<feature type="transmembrane region" description="Helical" evidence="6">
    <location>
        <begin position="121"/>
        <end position="141"/>
    </location>
</feature>
<dbReference type="CDD" id="cd06579">
    <property type="entry name" value="TM_PBP1_transp_AraH_like"/>
    <property type="match status" value="1"/>
</dbReference>
<evidence type="ECO:0000256" key="1">
    <source>
        <dbReference type="ARBA" id="ARBA00004651"/>
    </source>
</evidence>
<evidence type="ECO:0000256" key="6">
    <source>
        <dbReference type="SAM" id="Phobius"/>
    </source>
</evidence>
<feature type="transmembrane region" description="Helical" evidence="6">
    <location>
        <begin position="54"/>
        <end position="87"/>
    </location>
</feature>
<comment type="subcellular location">
    <subcellularLocation>
        <location evidence="1">Cell membrane</location>
        <topology evidence="1">Multi-pass membrane protein</topology>
    </subcellularLocation>
</comment>
<gene>
    <name evidence="7" type="ORF">SAMN05216529_1105</name>
</gene>
<keyword evidence="8" id="KW-1185">Reference proteome</keyword>
<organism evidence="7 8">
    <name type="scientific">Faecalicatena contorta</name>
    <dbReference type="NCBI Taxonomy" id="39482"/>
    <lineage>
        <taxon>Bacteria</taxon>
        <taxon>Bacillati</taxon>
        <taxon>Bacillota</taxon>
        <taxon>Clostridia</taxon>
        <taxon>Lachnospirales</taxon>
        <taxon>Lachnospiraceae</taxon>
        <taxon>Faecalicatena</taxon>
    </lineage>
</organism>
<keyword evidence="3 6" id="KW-0812">Transmembrane</keyword>
<dbReference type="Proteomes" id="UP000254051">
    <property type="component" value="Unassembled WGS sequence"/>
</dbReference>
<evidence type="ECO:0000256" key="2">
    <source>
        <dbReference type="ARBA" id="ARBA00022475"/>
    </source>
</evidence>
<evidence type="ECO:0000256" key="4">
    <source>
        <dbReference type="ARBA" id="ARBA00022989"/>
    </source>
</evidence>
<dbReference type="GO" id="GO:0022857">
    <property type="term" value="F:transmembrane transporter activity"/>
    <property type="evidence" value="ECO:0007669"/>
    <property type="project" value="InterPro"/>
</dbReference>
<feature type="transmembrane region" description="Helical" evidence="6">
    <location>
        <begin position="162"/>
        <end position="183"/>
    </location>
</feature>
<keyword evidence="2" id="KW-1003">Cell membrane</keyword>
<protein>
    <submittedName>
        <fullName evidence="7">Monosaccharide ABC transporter membrane protein, CUT2 family</fullName>
    </submittedName>
</protein>
<proteinExistence type="predicted"/>
<dbReference type="RefSeq" id="WP_181392865.1">
    <property type="nucleotide sequence ID" value="NZ_QGDS01000010.1"/>
</dbReference>
<evidence type="ECO:0000256" key="5">
    <source>
        <dbReference type="ARBA" id="ARBA00023136"/>
    </source>
</evidence>
<keyword evidence="5 6" id="KW-0472">Membrane</keyword>
<name>A0A315ZSZ4_9FIRM</name>
<accession>A0A315ZSZ4</accession>
<dbReference type="PANTHER" id="PTHR32196">
    <property type="entry name" value="ABC TRANSPORTER PERMEASE PROTEIN YPHD-RELATED-RELATED"/>
    <property type="match status" value="1"/>
</dbReference>
<feature type="transmembrane region" description="Helical" evidence="6">
    <location>
        <begin position="268"/>
        <end position="285"/>
    </location>
</feature>
<feature type="transmembrane region" description="Helical" evidence="6">
    <location>
        <begin position="12"/>
        <end position="34"/>
    </location>
</feature>
<dbReference type="Pfam" id="PF02653">
    <property type="entry name" value="BPD_transp_2"/>
    <property type="match status" value="1"/>
</dbReference>
<evidence type="ECO:0000313" key="7">
    <source>
        <dbReference type="EMBL" id="SUQ15104.1"/>
    </source>
</evidence>
<dbReference type="AlphaFoldDB" id="A0A315ZSZ4"/>
<dbReference type="InterPro" id="IPR001851">
    <property type="entry name" value="ABC_transp_permease"/>
</dbReference>
<feature type="transmembrane region" description="Helical" evidence="6">
    <location>
        <begin position="94"/>
        <end position="115"/>
    </location>
</feature>
<dbReference type="EMBL" id="UHJJ01000010">
    <property type="protein sequence ID" value="SUQ15104.1"/>
    <property type="molecule type" value="Genomic_DNA"/>
</dbReference>
<reference evidence="8" key="1">
    <citation type="submission" date="2017-07" db="EMBL/GenBank/DDBJ databases">
        <authorList>
            <person name="Varghese N."/>
            <person name="Submissions S."/>
        </authorList>
    </citation>
    <scope>NUCLEOTIDE SEQUENCE [LARGE SCALE GENOMIC DNA]</scope>
    <source>
        <strain evidence="8">NLAE-zl-C134</strain>
    </source>
</reference>
<dbReference type="PANTHER" id="PTHR32196:SF72">
    <property type="entry name" value="RIBOSE IMPORT PERMEASE PROTEIN RBSC"/>
    <property type="match status" value="1"/>
</dbReference>
<evidence type="ECO:0000256" key="3">
    <source>
        <dbReference type="ARBA" id="ARBA00022692"/>
    </source>
</evidence>
<evidence type="ECO:0000313" key="8">
    <source>
        <dbReference type="Proteomes" id="UP000254051"/>
    </source>
</evidence>
<dbReference type="GO" id="GO:0005886">
    <property type="term" value="C:plasma membrane"/>
    <property type="evidence" value="ECO:0007669"/>
    <property type="project" value="UniProtKB-SubCell"/>
</dbReference>
<sequence length="315" mass="33393">MKEKMKGFDRKWIQTYMLIFIVIGLGIILSFISSNFLTTTNLLNVLRQISINGILAIGMTIVCLTGGIDLSVGSIVAFSGIIAAGFLRDKDYPIILVLLIAILAGGLLGLYNGYFVAYRNAAPFVVTLSMMTIARGMTYVYSNGRPISNLPTNFLAIGKGSIAGIPVPTIILILVFVLASVMLTKLKFGRYVYAVGGNENAAMVSGINVKWIKMMVYVLSGIACGIAAIILTARVSAGLPTAGESYELDAIAATVIGGTSLSGGRGRLWGTIVGAILLGIVNNGLDLLNVSSFYQQIVKGLIILGAILIDSKRNE</sequence>
<feature type="transmembrane region" description="Helical" evidence="6">
    <location>
        <begin position="214"/>
        <end position="233"/>
    </location>
</feature>
<keyword evidence="4 6" id="KW-1133">Transmembrane helix</keyword>